<feature type="compositionally biased region" description="Acidic residues" evidence="1">
    <location>
        <begin position="176"/>
        <end position="212"/>
    </location>
</feature>
<comment type="caution">
    <text evidence="3">The sequence shown here is derived from an EMBL/GenBank/DDBJ whole genome shotgun (WGS) entry which is preliminary data.</text>
</comment>
<accession>A0A8H4BFE2</accession>
<name>A0A8H4BFE2_MUCCL</name>
<sequence length="310" mass="33904">MRFCSLSLIAAVVLASVHAAPAVNAPSNMAVDPKEFEASQVAALALKEDFETFHWIKEASQDAMVDRTFAFELKEPAELQITDFMMGGDIYEVLDNGKSIGKTSEVQDAADLFAATPEEALEDERFSKAAYPLEAGAHKITIKVSDSMNENGTGAIRIVQKMQSFHKKKGGKKDHDDDDDKDDDDKGDDDDDDKDDDKDDDDEDDDDDDDEDDKHGGKDKDDEDDDDEDDEDDHEDDHDDDKHGGKGKGNGGKKKPIWIVHTITTSEPPTVTVASATGTVTNLSTETSTTEVTTTVSETRLLDLPFLTVA</sequence>
<feature type="chain" id="PRO_5034194053" evidence="2">
    <location>
        <begin position="20"/>
        <end position="310"/>
    </location>
</feature>
<proteinExistence type="predicted"/>
<evidence type="ECO:0000256" key="1">
    <source>
        <dbReference type="SAM" id="MobiDB-lite"/>
    </source>
</evidence>
<gene>
    <name evidence="3" type="ORF">FB192DRAFT_1343974</name>
</gene>
<evidence type="ECO:0000313" key="3">
    <source>
        <dbReference type="EMBL" id="KAF1801114.1"/>
    </source>
</evidence>
<organism evidence="3 4">
    <name type="scientific">Mucor circinelloides f. lusitanicus</name>
    <name type="common">Mucor racemosus var. lusitanicus</name>
    <dbReference type="NCBI Taxonomy" id="29924"/>
    <lineage>
        <taxon>Eukaryota</taxon>
        <taxon>Fungi</taxon>
        <taxon>Fungi incertae sedis</taxon>
        <taxon>Mucoromycota</taxon>
        <taxon>Mucoromycotina</taxon>
        <taxon>Mucoromycetes</taxon>
        <taxon>Mucorales</taxon>
        <taxon>Mucorineae</taxon>
        <taxon>Mucoraceae</taxon>
        <taxon>Mucor</taxon>
    </lineage>
</organism>
<keyword evidence="2" id="KW-0732">Signal</keyword>
<reference evidence="3 4" key="1">
    <citation type="submission" date="2019-09" db="EMBL/GenBank/DDBJ databases">
        <authorList>
            <consortium name="DOE Joint Genome Institute"/>
            <person name="Mondo S.J."/>
            <person name="Navarro-Mendoza M.I."/>
            <person name="Perez-Arques C."/>
            <person name="Panchal S."/>
            <person name="Nicolas F.E."/>
            <person name="Ganguly P."/>
            <person name="Pangilinan J."/>
            <person name="Grigoriev I."/>
            <person name="Heitman J."/>
            <person name="Sanya K."/>
            <person name="Garre V."/>
        </authorList>
    </citation>
    <scope>NUCLEOTIDE SEQUENCE [LARGE SCALE GENOMIC DNA]</scope>
    <source>
        <strain evidence="3 4">MU402</strain>
    </source>
</reference>
<feature type="compositionally biased region" description="Acidic residues" evidence="1">
    <location>
        <begin position="221"/>
        <end position="239"/>
    </location>
</feature>
<protein>
    <submittedName>
        <fullName evidence="3">Uncharacterized protein</fullName>
    </submittedName>
</protein>
<feature type="signal peptide" evidence="2">
    <location>
        <begin position="1"/>
        <end position="19"/>
    </location>
</feature>
<feature type="region of interest" description="Disordered" evidence="1">
    <location>
        <begin position="163"/>
        <end position="255"/>
    </location>
</feature>
<dbReference type="EMBL" id="JAAECE010000005">
    <property type="protein sequence ID" value="KAF1801114.1"/>
    <property type="molecule type" value="Genomic_DNA"/>
</dbReference>
<dbReference type="AlphaFoldDB" id="A0A8H4BFE2"/>
<evidence type="ECO:0000256" key="2">
    <source>
        <dbReference type="SAM" id="SignalP"/>
    </source>
</evidence>
<dbReference type="Proteomes" id="UP000469890">
    <property type="component" value="Unassembled WGS sequence"/>
</dbReference>
<evidence type="ECO:0000313" key="4">
    <source>
        <dbReference type="Proteomes" id="UP000469890"/>
    </source>
</evidence>